<reference evidence="3 4" key="1">
    <citation type="journal article" date="2019" name="Sci. Rep.">
        <title>A high-quality genome of Eragrostis curvula grass provides insights into Poaceae evolution and supports new strategies to enhance forage quality.</title>
        <authorList>
            <person name="Carballo J."/>
            <person name="Santos B.A.C.M."/>
            <person name="Zappacosta D."/>
            <person name="Garbus I."/>
            <person name="Selva J.P."/>
            <person name="Gallo C.A."/>
            <person name="Diaz A."/>
            <person name="Albertini E."/>
            <person name="Caccamo M."/>
            <person name="Echenique V."/>
        </authorList>
    </citation>
    <scope>NUCLEOTIDE SEQUENCE [LARGE SCALE GENOMIC DNA]</scope>
    <source>
        <strain evidence="4">cv. Victoria</strain>
        <tissue evidence="3">Leaf</tissue>
    </source>
</reference>
<protein>
    <recommendedName>
        <fullName evidence="2">Aminotransferase-like plant mobile domain-containing protein</fullName>
    </recommendedName>
</protein>
<dbReference type="EMBL" id="RWGY01000305">
    <property type="protein sequence ID" value="TVU02612.1"/>
    <property type="molecule type" value="Genomic_DNA"/>
</dbReference>
<organism evidence="3 4">
    <name type="scientific">Eragrostis curvula</name>
    <name type="common">weeping love grass</name>
    <dbReference type="NCBI Taxonomy" id="38414"/>
    <lineage>
        <taxon>Eukaryota</taxon>
        <taxon>Viridiplantae</taxon>
        <taxon>Streptophyta</taxon>
        <taxon>Embryophyta</taxon>
        <taxon>Tracheophyta</taxon>
        <taxon>Spermatophyta</taxon>
        <taxon>Magnoliopsida</taxon>
        <taxon>Liliopsida</taxon>
        <taxon>Poales</taxon>
        <taxon>Poaceae</taxon>
        <taxon>PACMAD clade</taxon>
        <taxon>Chloridoideae</taxon>
        <taxon>Eragrostideae</taxon>
        <taxon>Eragrostidinae</taxon>
        <taxon>Eragrostis</taxon>
    </lineage>
</organism>
<feature type="region of interest" description="Disordered" evidence="1">
    <location>
        <begin position="662"/>
        <end position="792"/>
    </location>
</feature>
<dbReference type="Pfam" id="PF10536">
    <property type="entry name" value="PMD"/>
    <property type="match status" value="1"/>
</dbReference>
<dbReference type="GO" id="GO:0010073">
    <property type="term" value="P:meristem maintenance"/>
    <property type="evidence" value="ECO:0007669"/>
    <property type="project" value="InterPro"/>
</dbReference>
<evidence type="ECO:0000259" key="2">
    <source>
        <dbReference type="Pfam" id="PF10536"/>
    </source>
</evidence>
<dbReference type="Gramene" id="TVU02612">
    <property type="protein sequence ID" value="TVU02612"/>
    <property type="gene ID" value="EJB05_51879"/>
</dbReference>
<feature type="region of interest" description="Disordered" evidence="1">
    <location>
        <begin position="580"/>
        <end position="609"/>
    </location>
</feature>
<proteinExistence type="predicted"/>
<feature type="domain" description="Aminotransferase-like plant mobile" evidence="2">
    <location>
        <begin position="196"/>
        <end position="562"/>
    </location>
</feature>
<dbReference type="OrthoDB" id="593744at2759"/>
<comment type="caution">
    <text evidence="3">The sequence shown here is derived from an EMBL/GenBank/DDBJ whole genome shotgun (WGS) entry which is preliminary data.</text>
</comment>
<dbReference type="PANTHER" id="PTHR46033">
    <property type="entry name" value="PROTEIN MAIN-LIKE 2"/>
    <property type="match status" value="1"/>
</dbReference>
<feature type="compositionally biased region" description="Polar residues" evidence="1">
    <location>
        <begin position="671"/>
        <end position="691"/>
    </location>
</feature>
<dbReference type="AlphaFoldDB" id="A0A5J9SUI5"/>
<dbReference type="InterPro" id="IPR044824">
    <property type="entry name" value="MAIN-like"/>
</dbReference>
<evidence type="ECO:0000313" key="3">
    <source>
        <dbReference type="EMBL" id="TVU02612.1"/>
    </source>
</evidence>
<evidence type="ECO:0000256" key="1">
    <source>
        <dbReference type="SAM" id="MobiDB-lite"/>
    </source>
</evidence>
<dbReference type="InterPro" id="IPR019557">
    <property type="entry name" value="AminoTfrase-like_pln_mobile"/>
</dbReference>
<feature type="compositionally biased region" description="Polar residues" evidence="1">
    <location>
        <begin position="766"/>
        <end position="778"/>
    </location>
</feature>
<name>A0A5J9SUI5_9POAL</name>
<keyword evidence="4" id="KW-1185">Reference proteome</keyword>
<gene>
    <name evidence="3" type="ORF">EJB05_51879</name>
</gene>
<feature type="compositionally biased region" description="Polar residues" evidence="1">
    <location>
        <begin position="737"/>
        <end position="753"/>
    </location>
</feature>
<evidence type="ECO:0000313" key="4">
    <source>
        <dbReference type="Proteomes" id="UP000324897"/>
    </source>
</evidence>
<dbReference type="PANTHER" id="PTHR46033:SF82">
    <property type="entry name" value="AMINOTRANSFERASE-LIKE PLANT MOBILE DOMAIN-CONTAINING PROTEIN"/>
    <property type="match status" value="1"/>
</dbReference>
<accession>A0A5J9SUI5</accession>
<dbReference type="Proteomes" id="UP000324897">
    <property type="component" value="Unassembled WGS sequence"/>
</dbReference>
<sequence>MACMWVMDRVVRIFHSGSVNDNGEFVNMKEDVCTFGKSPNFSEVVARAKSIVGVGSELTLRGRFDAGGGGRAHYVLLNLKSDEDWTLYRECLKEAQVRCAEVVVRCGGDNENHEGGVNMIPLGNLVMAPHPLYPLLDADYDAKHRAHLITDNLQVLSVLRPRTHSAMRWHERYSDYIRRAGFLPLARIVNAGLPTMDGPALTALVDRWRPETHTFHLPCGELTVTLQDVAMILGLPIDGHAVTGFAQPHGWRDTVEHLLGIRPPEPAVNEKDKKPSGVSSAWLTSHFNNLDDNADEGTVERFARAWLWHLVGGYLFPDASGSTISWLFLPILGQQWENIATYSWGSATLAWLYRSLCEACTRTGGSPTLGGCAYLLQIWMWERFPVGRPDRGPAEPWPFEDEGSLPTVAYLWKNCVNVTGNKDRRYLYYTNEFDVITPNQVKWTPYSRPEIENMNLSPICKRDENYWRATIPLVWFFVVEWHLPQRVVRQFGLLQQPDVHQETTNRELHKIDRRKVRGPVDWVVKHQPYISLWDARERFSMYPYDGPAHRNGPYKEYLVWFHNNARVFIRPPVNIAELQESESDDDNDHMDGYDQATRESTQTERAPLHNYTASQLVRFGNDAGHALRHPQGSEKEVGALRAFAQKMRRSCRRLALKLNCITTPDCHEPQPSRSTSGRGTAPCSQQRTPSRSICRGASPSAATSSRSRRQSQSRQPSDSEEDDASEEHDPSYGQDIIASSQLGDAPAATQQSVRRAGRRRARDTSEVGSANILGTNPGRQKKKKNPYTPSGR</sequence>
<feature type="non-terminal residue" evidence="3">
    <location>
        <position position="1"/>
    </location>
</feature>